<organism evidence="16 17">
    <name type="scientific">Cinchona calisaya</name>
    <dbReference type="NCBI Taxonomy" id="153742"/>
    <lineage>
        <taxon>Eukaryota</taxon>
        <taxon>Viridiplantae</taxon>
        <taxon>Streptophyta</taxon>
        <taxon>Embryophyta</taxon>
        <taxon>Tracheophyta</taxon>
        <taxon>Spermatophyta</taxon>
        <taxon>Magnoliopsida</taxon>
        <taxon>eudicotyledons</taxon>
        <taxon>Gunneridae</taxon>
        <taxon>Pentapetalae</taxon>
        <taxon>asterids</taxon>
        <taxon>lamiids</taxon>
        <taxon>Gentianales</taxon>
        <taxon>Rubiaceae</taxon>
        <taxon>Cinchonoideae</taxon>
        <taxon>Cinchoneae</taxon>
        <taxon>Cinchona</taxon>
    </lineage>
</organism>
<keyword evidence="10" id="KW-0675">Receptor</keyword>
<keyword evidence="8 12" id="KW-1133">Transmembrane helix</keyword>
<dbReference type="SUPFAM" id="SSF52058">
    <property type="entry name" value="L domain-like"/>
    <property type="match status" value="4"/>
</dbReference>
<keyword evidence="7" id="KW-0677">Repeat</keyword>
<dbReference type="PRINTS" id="PR00019">
    <property type="entry name" value="LEURICHRPT"/>
</dbReference>
<gene>
    <name evidence="16" type="ORF">ACH5RR_036438</name>
</gene>
<dbReference type="InterPro" id="IPR025875">
    <property type="entry name" value="Leu-rich_rpt_4"/>
</dbReference>
<dbReference type="SMART" id="SM00365">
    <property type="entry name" value="LRR_SD22"/>
    <property type="match status" value="6"/>
</dbReference>
<evidence type="ECO:0000259" key="15">
    <source>
        <dbReference type="Pfam" id="PF23598"/>
    </source>
</evidence>
<dbReference type="FunFam" id="3.80.10.10:FF:000095">
    <property type="entry name" value="LRR receptor-like serine/threonine-protein kinase GSO1"/>
    <property type="match status" value="1"/>
</dbReference>
<feature type="signal peptide" evidence="13">
    <location>
        <begin position="1"/>
        <end position="26"/>
    </location>
</feature>
<evidence type="ECO:0000256" key="8">
    <source>
        <dbReference type="ARBA" id="ARBA00022989"/>
    </source>
</evidence>
<evidence type="ECO:0000313" key="17">
    <source>
        <dbReference type="Proteomes" id="UP001630127"/>
    </source>
</evidence>
<evidence type="ECO:0000256" key="4">
    <source>
        <dbReference type="ARBA" id="ARBA00022614"/>
    </source>
</evidence>
<evidence type="ECO:0000256" key="3">
    <source>
        <dbReference type="ARBA" id="ARBA00022475"/>
    </source>
</evidence>
<name>A0ABD2Y384_9GENT</name>
<dbReference type="InterPro" id="IPR046956">
    <property type="entry name" value="RLP23-like"/>
</dbReference>
<evidence type="ECO:0000259" key="14">
    <source>
        <dbReference type="Pfam" id="PF08263"/>
    </source>
</evidence>
<evidence type="ECO:0000256" key="2">
    <source>
        <dbReference type="ARBA" id="ARBA00009592"/>
    </source>
</evidence>
<evidence type="ECO:0000256" key="9">
    <source>
        <dbReference type="ARBA" id="ARBA00023136"/>
    </source>
</evidence>
<proteinExistence type="inferred from homology"/>
<feature type="transmembrane region" description="Helical" evidence="12">
    <location>
        <begin position="898"/>
        <end position="920"/>
    </location>
</feature>
<keyword evidence="3" id="KW-1003">Cell membrane</keyword>
<evidence type="ECO:0000256" key="1">
    <source>
        <dbReference type="ARBA" id="ARBA00004251"/>
    </source>
</evidence>
<evidence type="ECO:0000256" key="7">
    <source>
        <dbReference type="ARBA" id="ARBA00022737"/>
    </source>
</evidence>
<evidence type="ECO:0000256" key="13">
    <source>
        <dbReference type="SAM" id="SignalP"/>
    </source>
</evidence>
<dbReference type="PANTHER" id="PTHR48063">
    <property type="entry name" value="LRR RECEPTOR-LIKE KINASE"/>
    <property type="match status" value="1"/>
</dbReference>
<keyword evidence="17" id="KW-1185">Reference proteome</keyword>
<protein>
    <recommendedName>
        <fullName evidence="18">Receptor-like protein EIX2</fullName>
    </recommendedName>
</protein>
<feature type="domain" description="Disease resistance R13L4/SHOC-2-like LRR" evidence="15">
    <location>
        <begin position="235"/>
        <end position="448"/>
    </location>
</feature>
<comment type="subcellular location">
    <subcellularLocation>
        <location evidence="1">Cell membrane</location>
        <topology evidence="1">Single-pass type I membrane protein</topology>
    </subcellularLocation>
</comment>
<dbReference type="InterPro" id="IPR032675">
    <property type="entry name" value="LRR_dom_sf"/>
</dbReference>
<keyword evidence="5 12" id="KW-0812">Transmembrane</keyword>
<comment type="caution">
    <text evidence="16">The sequence shown here is derived from an EMBL/GenBank/DDBJ whole genome shotgun (WGS) entry which is preliminary data.</text>
</comment>
<dbReference type="InterPro" id="IPR001611">
    <property type="entry name" value="Leu-rich_rpt"/>
</dbReference>
<feature type="chain" id="PRO_5044867277" description="Receptor-like protein EIX2" evidence="13">
    <location>
        <begin position="27"/>
        <end position="956"/>
    </location>
</feature>
<feature type="domain" description="Leucine-rich repeat-containing N-terminal plant-type" evidence="14">
    <location>
        <begin position="37"/>
        <end position="74"/>
    </location>
</feature>
<dbReference type="GO" id="GO:0005886">
    <property type="term" value="C:plasma membrane"/>
    <property type="evidence" value="ECO:0007669"/>
    <property type="project" value="UniProtKB-SubCell"/>
</dbReference>
<evidence type="ECO:0008006" key="18">
    <source>
        <dbReference type="Google" id="ProtNLM"/>
    </source>
</evidence>
<dbReference type="GO" id="GO:0006952">
    <property type="term" value="P:defense response"/>
    <property type="evidence" value="ECO:0007669"/>
    <property type="project" value="UniProtKB-ARBA"/>
</dbReference>
<evidence type="ECO:0000256" key="6">
    <source>
        <dbReference type="ARBA" id="ARBA00022729"/>
    </source>
</evidence>
<dbReference type="Pfam" id="PF12799">
    <property type="entry name" value="LRR_4"/>
    <property type="match status" value="1"/>
</dbReference>
<dbReference type="InterPro" id="IPR003591">
    <property type="entry name" value="Leu-rich_rpt_typical-subtyp"/>
</dbReference>
<dbReference type="AlphaFoldDB" id="A0ABD2Y384"/>
<dbReference type="InterPro" id="IPR013210">
    <property type="entry name" value="LRR_N_plant-typ"/>
</dbReference>
<evidence type="ECO:0000256" key="5">
    <source>
        <dbReference type="ARBA" id="ARBA00022692"/>
    </source>
</evidence>
<dbReference type="SMART" id="SM00369">
    <property type="entry name" value="LRR_TYP"/>
    <property type="match status" value="10"/>
</dbReference>
<evidence type="ECO:0000256" key="12">
    <source>
        <dbReference type="SAM" id="Phobius"/>
    </source>
</evidence>
<keyword evidence="9 12" id="KW-0472">Membrane</keyword>
<keyword evidence="4" id="KW-0433">Leucine-rich repeat</keyword>
<evidence type="ECO:0000256" key="11">
    <source>
        <dbReference type="ARBA" id="ARBA00023180"/>
    </source>
</evidence>
<dbReference type="Pfam" id="PF23598">
    <property type="entry name" value="LRR_14"/>
    <property type="match status" value="1"/>
</dbReference>
<dbReference type="EMBL" id="JBJUIK010000015">
    <property type="protein sequence ID" value="KAL3501989.1"/>
    <property type="molecule type" value="Genomic_DNA"/>
</dbReference>
<comment type="similarity">
    <text evidence="2">Belongs to the RLP family.</text>
</comment>
<reference evidence="16 17" key="1">
    <citation type="submission" date="2024-11" db="EMBL/GenBank/DDBJ databases">
        <title>A near-complete genome assembly of Cinchona calisaya.</title>
        <authorList>
            <person name="Lian D.C."/>
            <person name="Zhao X.W."/>
            <person name="Wei L."/>
        </authorList>
    </citation>
    <scope>NUCLEOTIDE SEQUENCE [LARGE SCALE GENOMIC DNA]</scope>
    <source>
        <tissue evidence="16">Nenye</tissue>
    </source>
</reference>
<dbReference type="FunFam" id="3.80.10.10:FF:000111">
    <property type="entry name" value="LRR receptor-like serine/threonine-protein kinase ERECTA"/>
    <property type="match status" value="1"/>
</dbReference>
<dbReference type="Gene3D" id="3.80.10.10">
    <property type="entry name" value="Ribonuclease Inhibitor"/>
    <property type="match status" value="4"/>
</dbReference>
<accession>A0ABD2Y384</accession>
<dbReference type="PROSITE" id="PS51450">
    <property type="entry name" value="LRR"/>
    <property type="match status" value="2"/>
</dbReference>
<evidence type="ECO:0000313" key="16">
    <source>
        <dbReference type="EMBL" id="KAL3501989.1"/>
    </source>
</evidence>
<keyword evidence="11" id="KW-0325">Glycoprotein</keyword>
<dbReference type="Proteomes" id="UP001630127">
    <property type="component" value="Unassembled WGS sequence"/>
</dbReference>
<dbReference type="Pfam" id="PF00560">
    <property type="entry name" value="LRR_1"/>
    <property type="match status" value="8"/>
</dbReference>
<keyword evidence="6 13" id="KW-0732">Signal</keyword>
<dbReference type="GO" id="GO:0051707">
    <property type="term" value="P:response to other organism"/>
    <property type="evidence" value="ECO:0007669"/>
    <property type="project" value="UniProtKB-ARBA"/>
</dbReference>
<dbReference type="FunFam" id="3.80.10.10:FF:000041">
    <property type="entry name" value="LRR receptor-like serine/threonine-protein kinase ERECTA"/>
    <property type="match status" value="1"/>
</dbReference>
<dbReference type="Pfam" id="PF08263">
    <property type="entry name" value="LRRNT_2"/>
    <property type="match status" value="1"/>
</dbReference>
<dbReference type="Pfam" id="PF13855">
    <property type="entry name" value="LRR_8"/>
    <property type="match status" value="1"/>
</dbReference>
<evidence type="ECO:0000256" key="10">
    <source>
        <dbReference type="ARBA" id="ARBA00023170"/>
    </source>
</evidence>
<sequence>MGHFPSATLLLLHFSVFTVQIQLGCSRKVYSNTSCIESERKALLEFRQSLIDKSNRLSSWSGKDCCSWEGVGCSESTGHVVKLDLHNHFPFDPSRDFYDPSYAENYSLTCLGGQMNPSLLNLEHLHYLDLSMNNFSEIPIPTFLGSLRNLRYLDLSSAGFEGLVPNDLGNLSRLKYLHLGDSPQGWSLGLDYTLTANNLWWVAQLSSLESLDLSGVHFEDNGDWLHAINMLPSLLSLTLSGCDLKTIPSLSKVNFTSLTSLDLRGNGFNTPIPLWLSNMTSLMNLHLEGNYFHGPIHDSFSQLTSLTFLDLSSNSFFRTSLPSSLCNLSSLAYLYLSFNHFQGSLPLCLGKLSSLNVLHLHSNEFSGTIPTSLGQLTKLQRLRLSYNPFSGMLSEVHFVKLRELKFLDISSTLLRWNVSSLWIPPFQLQYIHMDSTKVGPQFPSWLRTQKEVNTLIMSNASISDAMPDWFESIFSQIHYLDLNNNNITGKPPVFKEINTFDRSIILYSNKFEGSLTSFPPNAIALDASRNLLTGNMPPLDGKSKVPLILRYLHLNDNLLTGSIPDYICNIQTLFNLDLSNNQLSGKIPLCLGNLQQLKTLNLRNNSLSGHIPSSFGNMAPLVYLLLSQNKFQGEFPWKMENLKNLQVLDLGENQMTGTIPAWIGRELSNLRILRLQSNNFYGDISTQICHLSNLQVLNLAQNKLEGKIPPCFGNLSAMVSTNSDIIPFAFYLTRHPQKLSNFMKGRELEYSSNLPYLRSLELSGNYLVGEIPEELMDLVGLQSLTLSNNHLTGRIPEKIGKLKQLESLDLSRNELFGSIPQSLSTINSLSYLNLSFNNLSGRIPSGNQLQTLNDQSSYEGNSGLCGKPLLIICPEDKSYDGKRSSDEHGPGKESDFSWFYAGIGPGVAVGFSAVCGILTFKKSWRYAYFQFVENVYNRFWVVIALKTSKLQRKFSW</sequence>
<dbReference type="InterPro" id="IPR055414">
    <property type="entry name" value="LRR_R13L4/SHOC2-like"/>
</dbReference>
<dbReference type="FunFam" id="3.80.10.10:FF:001347">
    <property type="entry name" value="LRR receptor-like serine/threonine-protein kinase GSO2"/>
    <property type="match status" value="1"/>
</dbReference>
<dbReference type="PANTHER" id="PTHR48063:SF112">
    <property type="entry name" value="RECEPTOR LIKE PROTEIN 30-LIKE"/>
    <property type="match status" value="1"/>
</dbReference>